<dbReference type="EMBL" id="CANTFL010000086">
    <property type="protein sequence ID" value="CAI5711715.1"/>
    <property type="molecule type" value="Genomic_DNA"/>
</dbReference>
<reference evidence="2" key="1">
    <citation type="submission" date="2022-12" db="EMBL/GenBank/DDBJ databases">
        <authorList>
            <person name="Webb A."/>
        </authorList>
    </citation>
    <scope>NUCLEOTIDE SEQUENCE</scope>
    <source>
        <strain evidence="2">Hp1</strain>
    </source>
</reference>
<comment type="caution">
    <text evidence="2">The sequence shown here is derived from an EMBL/GenBank/DDBJ whole genome shotgun (WGS) entry which is preliminary data.</text>
</comment>
<dbReference type="Proteomes" id="UP001162031">
    <property type="component" value="Unassembled WGS sequence"/>
</dbReference>
<organism evidence="2 3">
    <name type="scientific">Hyaloperonospora brassicae</name>
    <name type="common">Brassica downy mildew</name>
    <name type="synonym">Peronospora brassicae</name>
    <dbReference type="NCBI Taxonomy" id="162125"/>
    <lineage>
        <taxon>Eukaryota</taxon>
        <taxon>Sar</taxon>
        <taxon>Stramenopiles</taxon>
        <taxon>Oomycota</taxon>
        <taxon>Peronosporomycetes</taxon>
        <taxon>Peronosporales</taxon>
        <taxon>Peronosporaceae</taxon>
        <taxon>Hyaloperonospora</taxon>
    </lineage>
</organism>
<name>A0AAV0T3K1_HYABA</name>
<sequence length="474" mass="50305">MASFSMPEQYLNPLQQRAAAAAQALLAPGRSISQREIQTMLEKNEAALRGWNVLHKQQPAKANAAEHKEWVRRCVTYRKQIGARLEVLASLADKQIALEDEKSGGQKATPSSTAAVAAAAAAPRKAKTSRKPALAAVSAAVSRAQQHLASVAPRPVYAPQQAPTTSTPIRPASTRSTSMMASHTATPTPPTMFPDPPMPVGFTSVSPSMFFPSGQMNPMQTSAGFTSVTSMAASGVATSAHGYSMSSSGQTLTPNAYMTSTSGPPSLSAGYVNQQNYMMGGGMMNLQQQQYMSMPMPMNLAGGNMYDPNYGIPAVPASTNIYSSGSSNNRNSDSNFPMDPFVTPLGFGSDVSFGSSGYPMDGMVGMPMQQQEHQMMGSMNGANFGAPMVTNNFGYGAGVDMPASSSQSMMPQPLPIHQFQPAPQHFPQQAQLPQQLPPQTGANAMSWSLDSVVYGENNVNIFEGLTDDAFFPMQ</sequence>
<protein>
    <submittedName>
        <fullName evidence="2">Uncharacterized protein</fullName>
    </submittedName>
</protein>
<feature type="region of interest" description="Disordered" evidence="1">
    <location>
        <begin position="150"/>
        <end position="193"/>
    </location>
</feature>
<evidence type="ECO:0000313" key="3">
    <source>
        <dbReference type="Proteomes" id="UP001162031"/>
    </source>
</evidence>
<feature type="compositionally biased region" description="Polar residues" evidence="1">
    <location>
        <begin position="161"/>
        <end position="183"/>
    </location>
</feature>
<keyword evidence="3" id="KW-1185">Reference proteome</keyword>
<accession>A0AAV0T3K1</accession>
<evidence type="ECO:0000256" key="1">
    <source>
        <dbReference type="SAM" id="MobiDB-lite"/>
    </source>
</evidence>
<dbReference type="AlphaFoldDB" id="A0AAV0T3K1"/>
<evidence type="ECO:0000313" key="2">
    <source>
        <dbReference type="EMBL" id="CAI5711715.1"/>
    </source>
</evidence>
<gene>
    <name evidence="2" type="ORF">HBR001_LOCUS705</name>
</gene>
<proteinExistence type="predicted"/>